<comment type="similarity">
    <text evidence="1 7 8">Belongs to the universal ribosomal protein uL22 family.</text>
</comment>
<evidence type="ECO:0000256" key="6">
    <source>
        <dbReference type="ARBA" id="ARBA00035207"/>
    </source>
</evidence>
<evidence type="ECO:0000256" key="8">
    <source>
        <dbReference type="RuleBase" id="RU004005"/>
    </source>
</evidence>
<keyword evidence="12" id="KW-1185">Reference proteome</keyword>
<comment type="subunit">
    <text evidence="7 9">Part of the 50S ribosomal subunit.</text>
</comment>
<dbReference type="PANTHER" id="PTHR13501:SF8">
    <property type="entry name" value="LARGE RIBOSOMAL SUBUNIT PROTEIN UL22M"/>
    <property type="match status" value="1"/>
</dbReference>
<keyword evidence="5 7" id="KW-0687">Ribonucleoprotein</keyword>
<evidence type="ECO:0000256" key="10">
    <source>
        <dbReference type="RuleBase" id="RU004008"/>
    </source>
</evidence>
<reference evidence="11 12" key="1">
    <citation type="submission" date="2020-06" db="EMBL/GenBank/DDBJ databases">
        <title>The endosymbiont of the kinetoplastid Bodo saltans is a Paracaedibacter-like alpha-proteobacterium possessing a putative toxin-antitoxin system.</title>
        <authorList>
            <person name="Midha S."/>
            <person name="Rigden D.J."/>
            <person name="Siozios S."/>
            <person name="Hurst G.D.D."/>
            <person name="Jackson A.P."/>
        </authorList>
    </citation>
    <scope>NUCLEOTIDE SEQUENCE [LARGE SCALE GENOMIC DNA]</scope>
    <source>
        <strain evidence="11">Lake Konstanz</strain>
    </source>
</reference>
<evidence type="ECO:0000256" key="3">
    <source>
        <dbReference type="ARBA" id="ARBA00022884"/>
    </source>
</evidence>
<dbReference type="Gene3D" id="3.90.470.10">
    <property type="entry name" value="Ribosomal protein L22/L17"/>
    <property type="match status" value="1"/>
</dbReference>
<evidence type="ECO:0000256" key="2">
    <source>
        <dbReference type="ARBA" id="ARBA00022730"/>
    </source>
</evidence>
<dbReference type="Pfam" id="PF00237">
    <property type="entry name" value="Ribosomal_L22"/>
    <property type="match status" value="1"/>
</dbReference>
<dbReference type="CDD" id="cd00336">
    <property type="entry name" value="Ribosomal_L22"/>
    <property type="match status" value="1"/>
</dbReference>
<accession>A0A7L9RS08</accession>
<name>A0A7L9RS08_9PROT</name>
<organism evidence="11 12">
    <name type="scientific">Candidatus Bodocaedibacter vickermanii</name>
    <dbReference type="NCBI Taxonomy" id="2741701"/>
    <lineage>
        <taxon>Bacteria</taxon>
        <taxon>Pseudomonadati</taxon>
        <taxon>Pseudomonadota</taxon>
        <taxon>Alphaproteobacteria</taxon>
        <taxon>Holosporales</taxon>
        <taxon>Candidatus Paracaedibacteraceae</taxon>
        <taxon>Candidatus Bodocaedibacter</taxon>
    </lineage>
</organism>
<dbReference type="EMBL" id="CP054719">
    <property type="protein sequence ID" value="QOL19331.1"/>
    <property type="molecule type" value="Genomic_DNA"/>
</dbReference>
<dbReference type="SUPFAM" id="SSF54843">
    <property type="entry name" value="Ribosomal protein L22"/>
    <property type="match status" value="1"/>
</dbReference>
<evidence type="ECO:0000313" key="11">
    <source>
        <dbReference type="EMBL" id="QOL19331.1"/>
    </source>
</evidence>
<dbReference type="HAMAP" id="MF_01331_B">
    <property type="entry name" value="Ribosomal_uL22_B"/>
    <property type="match status" value="1"/>
</dbReference>
<protein>
    <recommendedName>
        <fullName evidence="6 7">Large ribosomal subunit protein uL22</fullName>
    </recommendedName>
</protein>
<dbReference type="KEGG" id="pbal:CPBP_00083"/>
<dbReference type="NCBIfam" id="TIGR01044">
    <property type="entry name" value="rplV_bact"/>
    <property type="match status" value="1"/>
</dbReference>
<evidence type="ECO:0000256" key="4">
    <source>
        <dbReference type="ARBA" id="ARBA00022980"/>
    </source>
</evidence>
<keyword evidence="3 7" id="KW-0694">RNA-binding</keyword>
<evidence type="ECO:0000256" key="5">
    <source>
        <dbReference type="ARBA" id="ARBA00023274"/>
    </source>
</evidence>
<dbReference type="GO" id="GO:0006412">
    <property type="term" value="P:translation"/>
    <property type="evidence" value="ECO:0007669"/>
    <property type="project" value="UniProtKB-UniRule"/>
</dbReference>
<dbReference type="InterPro" id="IPR005727">
    <property type="entry name" value="Ribosomal_uL22_bac/chlpt-type"/>
</dbReference>
<proteinExistence type="inferred from homology"/>
<evidence type="ECO:0000313" key="12">
    <source>
        <dbReference type="Proteomes" id="UP000594001"/>
    </source>
</evidence>
<dbReference type="AlphaFoldDB" id="A0A7L9RS08"/>
<gene>
    <name evidence="7 11" type="primary">rplV</name>
    <name evidence="11" type="ORF">CPBP_00083</name>
</gene>
<evidence type="ECO:0000256" key="7">
    <source>
        <dbReference type="HAMAP-Rule" id="MF_01331"/>
    </source>
</evidence>
<dbReference type="InterPro" id="IPR001063">
    <property type="entry name" value="Ribosomal_uL22"/>
</dbReference>
<dbReference type="GO" id="GO:0019843">
    <property type="term" value="F:rRNA binding"/>
    <property type="evidence" value="ECO:0007669"/>
    <property type="project" value="UniProtKB-UniRule"/>
</dbReference>
<keyword evidence="4 7" id="KW-0689">Ribosomal protein</keyword>
<keyword evidence="2 7" id="KW-0699">rRNA-binding</keyword>
<dbReference type="RefSeq" id="WP_350332084.1">
    <property type="nucleotide sequence ID" value="NZ_CP054719.1"/>
</dbReference>
<dbReference type="InterPro" id="IPR047867">
    <property type="entry name" value="Ribosomal_uL22_bac/org-type"/>
</dbReference>
<evidence type="ECO:0000256" key="9">
    <source>
        <dbReference type="RuleBase" id="RU004006"/>
    </source>
</evidence>
<comment type="function">
    <text evidence="7 10">This protein binds specifically to 23S rRNA; its binding is stimulated by other ribosomal proteins, e.g., L4, L17, and L20. It is important during the early stages of 50S assembly. It makes multiple contacts with different domains of the 23S rRNA in the assembled 50S subunit and ribosome.</text>
</comment>
<evidence type="ECO:0000256" key="1">
    <source>
        <dbReference type="ARBA" id="ARBA00009451"/>
    </source>
</evidence>
<dbReference type="GO" id="GO:0022625">
    <property type="term" value="C:cytosolic large ribosomal subunit"/>
    <property type="evidence" value="ECO:0007669"/>
    <property type="project" value="TreeGrafter"/>
</dbReference>
<dbReference type="PANTHER" id="PTHR13501">
    <property type="entry name" value="CHLOROPLAST 50S RIBOSOMAL PROTEIN L22-RELATED"/>
    <property type="match status" value="1"/>
</dbReference>
<dbReference type="Proteomes" id="UP000594001">
    <property type="component" value="Chromosome"/>
</dbReference>
<dbReference type="GO" id="GO:0003735">
    <property type="term" value="F:structural constituent of ribosome"/>
    <property type="evidence" value="ECO:0007669"/>
    <property type="project" value="InterPro"/>
</dbReference>
<sequence>MSKPKTQRVLPANTAKAEVGLLTTTPRKLNLLAQLVRGMHVSDALNTLAFSKKRAAQEVRKLISSAISNAENNHGLDVDSLVVAEAFVGKAMMLKRMMPRARGRGARILKRYSRMTVIVREVEVA</sequence>
<comment type="function">
    <text evidence="7">The globular domain of the protein is located near the polypeptide exit tunnel on the outside of the subunit, while an extended beta-hairpin is found that lines the wall of the exit tunnel in the center of the 70S ribosome.</text>
</comment>
<dbReference type="InterPro" id="IPR036394">
    <property type="entry name" value="Ribosomal_uL22_sf"/>
</dbReference>